<dbReference type="InterPro" id="IPR006583">
    <property type="entry name" value="PAN-3_domain"/>
</dbReference>
<dbReference type="SUPFAM" id="SSF56436">
    <property type="entry name" value="C-type lectin-like"/>
    <property type="match status" value="1"/>
</dbReference>
<feature type="domain" description="C-type lectin" evidence="1">
    <location>
        <begin position="101"/>
        <end position="245"/>
    </location>
</feature>
<dbReference type="InterPro" id="IPR016187">
    <property type="entry name" value="CTDL_fold"/>
</dbReference>
<dbReference type="EMBL" id="CANHGI010000005">
    <property type="protein sequence ID" value="CAI5451666.1"/>
    <property type="molecule type" value="Genomic_DNA"/>
</dbReference>
<dbReference type="Proteomes" id="UP001152747">
    <property type="component" value="Unassembled WGS sequence"/>
</dbReference>
<comment type="caution">
    <text evidence="3">The sequence shown here is derived from an EMBL/GenBank/DDBJ whole genome shotgun (WGS) entry which is preliminary data.</text>
</comment>
<protein>
    <recommendedName>
        <fullName evidence="5">C-type lectin domain-containing protein</fullName>
    </recommendedName>
</protein>
<accession>A0A9P1IVV0</accession>
<dbReference type="SMART" id="SM00605">
    <property type="entry name" value="CW"/>
    <property type="match status" value="1"/>
</dbReference>
<dbReference type="AlphaFoldDB" id="A0A9P1IVV0"/>
<evidence type="ECO:0000313" key="4">
    <source>
        <dbReference type="Proteomes" id="UP001152747"/>
    </source>
</evidence>
<proteinExistence type="predicted"/>
<dbReference type="Gene3D" id="3.10.100.10">
    <property type="entry name" value="Mannose-Binding Protein A, subunit A"/>
    <property type="match status" value="1"/>
</dbReference>
<evidence type="ECO:0000259" key="2">
    <source>
        <dbReference type="SMART" id="SM00605"/>
    </source>
</evidence>
<evidence type="ECO:0008006" key="5">
    <source>
        <dbReference type="Google" id="ProtNLM"/>
    </source>
</evidence>
<reference evidence="3" key="1">
    <citation type="submission" date="2022-11" db="EMBL/GenBank/DDBJ databases">
        <authorList>
            <person name="Kikuchi T."/>
        </authorList>
    </citation>
    <scope>NUCLEOTIDE SEQUENCE</scope>
    <source>
        <strain evidence="3">PS1010</strain>
    </source>
</reference>
<keyword evidence="4" id="KW-1185">Reference proteome</keyword>
<dbReference type="InterPro" id="IPR016186">
    <property type="entry name" value="C-type_lectin-like/link_sf"/>
</dbReference>
<dbReference type="Pfam" id="PF08277">
    <property type="entry name" value="PAN_3"/>
    <property type="match status" value="1"/>
</dbReference>
<dbReference type="CDD" id="cd00037">
    <property type="entry name" value="CLECT"/>
    <property type="match status" value="1"/>
</dbReference>
<gene>
    <name evidence="3" type="ORF">CAMP_LOCUS14303</name>
</gene>
<dbReference type="InterPro" id="IPR001304">
    <property type="entry name" value="C-type_lectin-like"/>
</dbReference>
<organism evidence="3 4">
    <name type="scientific">Caenorhabditis angaria</name>
    <dbReference type="NCBI Taxonomy" id="860376"/>
    <lineage>
        <taxon>Eukaryota</taxon>
        <taxon>Metazoa</taxon>
        <taxon>Ecdysozoa</taxon>
        <taxon>Nematoda</taxon>
        <taxon>Chromadorea</taxon>
        <taxon>Rhabditida</taxon>
        <taxon>Rhabditina</taxon>
        <taxon>Rhabditomorpha</taxon>
        <taxon>Rhabditoidea</taxon>
        <taxon>Rhabditidae</taxon>
        <taxon>Peloderinae</taxon>
        <taxon>Caenorhabditis</taxon>
    </lineage>
</organism>
<name>A0A9P1IVV0_9PELO</name>
<sequence length="249" mass="28429">MIEVWGEPNTNGVGIEVNVTNWTDCMIYCYELEQCVAVLDTEYCTTFMFGNIQNITFKYGQKIAFKTVSRTLMNVSLSDDLSFEVSSTDNNYVFKYYGKSCDEGWAMFNRYGNYWCMHAFDDSVDWLTAQKYCQSMNATISGLESNSERIFVWKTIVLNSTQIMVDGRMREECVLRIGTPGCVGIDAFVFTDPYLKTESGYLWGEGQPDEAYDSDYGYQSCIVLRYSGVVDDSWCDNPNFGYLCGKLAE</sequence>
<feature type="domain" description="PAN-3" evidence="2">
    <location>
        <begin position="1"/>
        <end position="101"/>
    </location>
</feature>
<evidence type="ECO:0000313" key="3">
    <source>
        <dbReference type="EMBL" id="CAI5451666.1"/>
    </source>
</evidence>
<dbReference type="PANTHER" id="PTHR47629">
    <property type="entry name" value="C-TYPE LECTIN-RELATED"/>
    <property type="match status" value="1"/>
</dbReference>
<evidence type="ECO:0000259" key="1">
    <source>
        <dbReference type="SMART" id="SM00034"/>
    </source>
</evidence>
<dbReference type="OrthoDB" id="5825749at2759"/>
<dbReference type="SMART" id="SM00034">
    <property type="entry name" value="CLECT"/>
    <property type="match status" value="1"/>
</dbReference>